<feature type="transmembrane region" description="Helical" evidence="1">
    <location>
        <begin position="98"/>
        <end position="118"/>
    </location>
</feature>
<keyword evidence="1" id="KW-1133">Transmembrane helix</keyword>
<proteinExistence type="predicted"/>
<gene>
    <name evidence="2" type="ORF">OG929_13920</name>
</gene>
<organism evidence="2 3">
    <name type="scientific">Streptomyces pseudovenezuelae</name>
    <dbReference type="NCBI Taxonomy" id="67350"/>
    <lineage>
        <taxon>Bacteria</taxon>
        <taxon>Bacillati</taxon>
        <taxon>Actinomycetota</taxon>
        <taxon>Actinomycetes</taxon>
        <taxon>Kitasatosporales</taxon>
        <taxon>Streptomycetaceae</taxon>
        <taxon>Streptomyces</taxon>
        <taxon>Streptomyces aurantiacus group</taxon>
    </lineage>
</organism>
<dbReference type="EMBL" id="CP109011">
    <property type="protein sequence ID" value="WUT43328.1"/>
    <property type="molecule type" value="Genomic_DNA"/>
</dbReference>
<name>A0ABZ1WU51_9ACTN</name>
<keyword evidence="1" id="KW-0812">Transmembrane</keyword>
<sequence length="138" mass="13665">MSSSPAAVKSLFADLLLWTLFVAGLAASGGAGSVLDGTRQDVATCAGGVVALIAGSRIARKPGIKAFLSLPGTLWFLFLFNGGMAVTLYFVLGGTEGVIAASAMGVVSLGAAGGLVAARRKGAAGTTRRAPARTAPRA</sequence>
<protein>
    <recommendedName>
        <fullName evidence="4">TIGR04086 family membrane protein</fullName>
    </recommendedName>
</protein>
<evidence type="ECO:0008006" key="4">
    <source>
        <dbReference type="Google" id="ProtNLM"/>
    </source>
</evidence>
<evidence type="ECO:0000256" key="1">
    <source>
        <dbReference type="SAM" id="Phobius"/>
    </source>
</evidence>
<evidence type="ECO:0000313" key="2">
    <source>
        <dbReference type="EMBL" id="WUT43328.1"/>
    </source>
</evidence>
<feature type="transmembrane region" description="Helical" evidence="1">
    <location>
        <begin position="66"/>
        <end position="92"/>
    </location>
</feature>
<dbReference type="RefSeq" id="WP_329263344.1">
    <property type="nucleotide sequence ID" value="NZ_CP108992.1"/>
</dbReference>
<keyword evidence="1" id="KW-0472">Membrane</keyword>
<dbReference type="Proteomes" id="UP001432168">
    <property type="component" value="Chromosome"/>
</dbReference>
<evidence type="ECO:0000313" key="3">
    <source>
        <dbReference type="Proteomes" id="UP001432168"/>
    </source>
</evidence>
<keyword evidence="3" id="KW-1185">Reference proteome</keyword>
<reference evidence="2" key="1">
    <citation type="submission" date="2022-10" db="EMBL/GenBank/DDBJ databases">
        <title>The complete genomes of actinobacterial strains from the NBC collection.</title>
        <authorList>
            <person name="Joergensen T.S."/>
            <person name="Alvarez Arevalo M."/>
            <person name="Sterndorff E.B."/>
            <person name="Faurdal D."/>
            <person name="Vuksanovic O."/>
            <person name="Mourched A.-S."/>
            <person name="Charusanti P."/>
            <person name="Shaw S."/>
            <person name="Blin K."/>
            <person name="Weber T."/>
        </authorList>
    </citation>
    <scope>NUCLEOTIDE SEQUENCE</scope>
    <source>
        <strain evidence="2">NBC_00686</strain>
    </source>
</reference>
<accession>A0ABZ1WU51</accession>